<evidence type="ECO:0000256" key="4">
    <source>
        <dbReference type="ARBA" id="ARBA00022801"/>
    </source>
</evidence>
<reference evidence="10 11" key="1">
    <citation type="journal article" date="2017" name="Mol. Ecol.">
        <title>Comparative and population genomic landscape of Phellinus noxius: A hypervariable fungus causing root rot in trees.</title>
        <authorList>
            <person name="Chung C.L."/>
            <person name="Lee T.J."/>
            <person name="Akiba M."/>
            <person name="Lee H.H."/>
            <person name="Kuo T.H."/>
            <person name="Liu D."/>
            <person name="Ke H.M."/>
            <person name="Yokoi T."/>
            <person name="Roa M.B."/>
            <person name="Lu M.J."/>
            <person name="Chang Y.Y."/>
            <person name="Ann P.J."/>
            <person name="Tsai J.N."/>
            <person name="Chen C.Y."/>
            <person name="Tzean S.S."/>
            <person name="Ota Y."/>
            <person name="Hattori T."/>
            <person name="Sahashi N."/>
            <person name="Liou R.F."/>
            <person name="Kikuchi T."/>
            <person name="Tsai I.J."/>
        </authorList>
    </citation>
    <scope>NUCLEOTIDE SEQUENCE [LARGE SCALE GENOMIC DNA]</scope>
    <source>
        <strain evidence="10 11">FFPRI411160</strain>
    </source>
</reference>
<keyword evidence="10" id="KW-0031">Aminopeptidase</keyword>
<dbReference type="PANTHER" id="PTHR43763:SF17">
    <property type="entry name" value="AMINOPEPTIDASE P, CYTOPLASMIC-RELATED"/>
    <property type="match status" value="1"/>
</dbReference>
<dbReference type="OrthoDB" id="9995434at2759"/>
<feature type="region of interest" description="Disordered" evidence="6">
    <location>
        <begin position="675"/>
        <end position="696"/>
    </location>
</feature>
<comment type="cofactor">
    <cofactor evidence="1">
        <name>Mn(2+)</name>
        <dbReference type="ChEBI" id="CHEBI:29035"/>
    </cofactor>
</comment>
<evidence type="ECO:0000259" key="7">
    <source>
        <dbReference type="Pfam" id="PF00557"/>
    </source>
</evidence>
<evidence type="ECO:0000256" key="2">
    <source>
        <dbReference type="ARBA" id="ARBA00008766"/>
    </source>
</evidence>
<accession>A0A286UFI9</accession>
<dbReference type="InterPro" id="IPR033740">
    <property type="entry name" value="Pept_M24B"/>
</dbReference>
<dbReference type="PANTHER" id="PTHR43763">
    <property type="entry name" value="XAA-PRO AMINOPEPTIDASE 1"/>
    <property type="match status" value="1"/>
</dbReference>
<evidence type="ECO:0000256" key="6">
    <source>
        <dbReference type="SAM" id="MobiDB-lite"/>
    </source>
</evidence>
<feature type="region of interest" description="Disordered" evidence="6">
    <location>
        <begin position="589"/>
        <end position="615"/>
    </location>
</feature>
<dbReference type="FunFam" id="3.90.230.10:FF:000007">
    <property type="entry name" value="Xaa-Pro aminopeptidase P"/>
    <property type="match status" value="1"/>
</dbReference>
<dbReference type="Pfam" id="PF16189">
    <property type="entry name" value="Creatinase_N_2"/>
    <property type="match status" value="2"/>
</dbReference>
<feature type="compositionally biased region" description="Polar residues" evidence="6">
    <location>
        <begin position="276"/>
        <end position="291"/>
    </location>
</feature>
<dbReference type="Pfam" id="PF16188">
    <property type="entry name" value="Peptidase_M24_C"/>
    <property type="match status" value="1"/>
</dbReference>
<feature type="compositionally biased region" description="Basic and acidic residues" evidence="6">
    <location>
        <begin position="165"/>
        <end position="185"/>
    </location>
</feature>
<dbReference type="Pfam" id="PF00557">
    <property type="entry name" value="Peptidase_M24"/>
    <property type="match status" value="1"/>
</dbReference>
<feature type="domain" description="Peptidase M24" evidence="7">
    <location>
        <begin position="774"/>
        <end position="995"/>
    </location>
</feature>
<dbReference type="EMBL" id="NBII01000005">
    <property type="protein sequence ID" value="PAV18392.1"/>
    <property type="molecule type" value="Genomic_DNA"/>
</dbReference>
<feature type="compositionally biased region" description="Pro residues" evidence="6">
    <location>
        <begin position="1"/>
        <end position="12"/>
    </location>
</feature>
<keyword evidence="11" id="KW-1185">Reference proteome</keyword>
<dbReference type="GO" id="GO:0070006">
    <property type="term" value="F:metalloaminopeptidase activity"/>
    <property type="evidence" value="ECO:0007669"/>
    <property type="project" value="InterPro"/>
</dbReference>
<dbReference type="InterPro" id="IPR029149">
    <property type="entry name" value="Creatin/AminoP/Spt16_N"/>
</dbReference>
<dbReference type="Pfam" id="PF01321">
    <property type="entry name" value="Creatinase_N"/>
    <property type="match status" value="1"/>
</dbReference>
<keyword evidence="5" id="KW-0464">Manganese</keyword>
<evidence type="ECO:0000313" key="10">
    <source>
        <dbReference type="EMBL" id="PAV18392.1"/>
    </source>
</evidence>
<dbReference type="InterPro" id="IPR000587">
    <property type="entry name" value="Creatinase_N"/>
</dbReference>
<dbReference type="STRING" id="2282107.A0A286UFI9"/>
<feature type="compositionally biased region" description="Basic and acidic residues" evidence="6">
    <location>
        <begin position="76"/>
        <end position="99"/>
    </location>
</feature>
<comment type="caution">
    <text evidence="10">The sequence shown here is derived from an EMBL/GenBank/DDBJ whole genome shotgun (WGS) entry which is preliminary data.</text>
</comment>
<dbReference type="InterPro" id="IPR000994">
    <property type="entry name" value="Pept_M24"/>
</dbReference>
<dbReference type="InParanoid" id="A0A286UFI9"/>
<dbReference type="Proteomes" id="UP000217199">
    <property type="component" value="Unassembled WGS sequence"/>
</dbReference>
<gene>
    <name evidence="10" type="ORF">PNOK_0523400</name>
</gene>
<protein>
    <submittedName>
        <fullName evidence="10">Creatinase aminopeptidase</fullName>
    </submittedName>
</protein>
<organism evidence="10 11">
    <name type="scientific">Pyrrhoderma noxium</name>
    <dbReference type="NCBI Taxonomy" id="2282107"/>
    <lineage>
        <taxon>Eukaryota</taxon>
        <taxon>Fungi</taxon>
        <taxon>Dikarya</taxon>
        <taxon>Basidiomycota</taxon>
        <taxon>Agaricomycotina</taxon>
        <taxon>Agaricomycetes</taxon>
        <taxon>Hymenochaetales</taxon>
        <taxon>Hymenochaetaceae</taxon>
        <taxon>Pyrrhoderma</taxon>
    </lineage>
</organism>
<evidence type="ECO:0000259" key="9">
    <source>
        <dbReference type="Pfam" id="PF16188"/>
    </source>
</evidence>
<feature type="domain" description="Creatinase N-terminal" evidence="8">
    <location>
        <begin position="364"/>
        <end position="511"/>
    </location>
</feature>
<feature type="compositionally biased region" description="Low complexity" evidence="6">
    <location>
        <begin position="595"/>
        <end position="612"/>
    </location>
</feature>
<feature type="region of interest" description="Disordered" evidence="6">
    <location>
        <begin position="44"/>
        <end position="197"/>
    </location>
</feature>
<dbReference type="AlphaFoldDB" id="A0A286UFI9"/>
<evidence type="ECO:0000256" key="5">
    <source>
        <dbReference type="ARBA" id="ARBA00023211"/>
    </source>
</evidence>
<proteinExistence type="inferred from homology"/>
<dbReference type="SUPFAM" id="SSF55920">
    <property type="entry name" value="Creatinase/aminopeptidase"/>
    <property type="match status" value="1"/>
</dbReference>
<name>A0A286UFI9_9AGAM</name>
<dbReference type="GO" id="GO:0046872">
    <property type="term" value="F:metal ion binding"/>
    <property type="evidence" value="ECO:0007669"/>
    <property type="project" value="UniProtKB-KW"/>
</dbReference>
<dbReference type="Gene3D" id="3.90.230.10">
    <property type="entry name" value="Creatinase/methionine aminopeptidase superfamily"/>
    <property type="match status" value="1"/>
</dbReference>
<dbReference type="InterPro" id="IPR036005">
    <property type="entry name" value="Creatinase/aminopeptidase-like"/>
</dbReference>
<sequence length="1093" mass="120372">MAPPPPPPPPALCLPFGGGKKKAARRLEDSNTLFSEKEFYHHRHHYDDSSNYSPSYSSRTGSYPSGRSRSLPRSGSYHDDLPNEHGNANKERSGSKDSMDGDQYSPTATITSKGGDPEFERDPPASLAFKTDSDSYAHLPSARTSSPPPPQPRKLGFGFGWMLRKQREKDLKGKPGKKEMKEKGMLVRNNSLPVGVGSGIYPSSNDFENNPYGEDGINSARTSQFSLVSPGIGGMERNGPPVRPRGALTPIPDVDEPPLTRSSSSRSQPPAVPPKRSNTQKSNVTQKSGMSKRSAGAASGTVDTGAAGGNEGANLSRYNSTASSARRRPGPRPTDSQSTLVGSAFDRKVGFYDEPPKRVDTSERLTKLRALMEKEKLDYYIVPSEDAHGSEYVADCDKRREFISGFTGSAGTAIITKSSAYLVTDSRYWLQAEDQLDNNWSLVRAPSPISEQGPRDWESFLIQRILQSARNAYAAQARQIEEEQGGLPQLPLVRIGIDARMISYLKASALNTSVQRLSLPSTSKGGGVTVNAKLVFPSQNLVDLVWRDKPLRSREKVFIRDKSFSGEDSRDKIRKIRRWIDESEPARPAYARPLGRSSSSGSGSGSNGSKSGNVVPESQKNVATLMSGLSNIAWTLNLRGSDIPFNPVFISYLFISRDTAVLFIEKEKVESRGSSSSSFEVGKAGSSNSNGSGEAKKPSAVQKYLNLLGVTVMEYNDLWSFLRRAPWGAGRVLIDPQTSYAISLLLTHFRYTIAPGPSYVESLKAIKNEIEIEGLKRAYRRDGAIWVRWVAWLEDKFAKGYEITEWEAGNRLSEMRRKYGVEGNDQMFMGLAYEPISATGKNAALPHYVPLKSEAKMIEMSTPYLNDSGAQYMDGTIDTTRTVHFGSGVDRPTLEMCEAYTRVLQGHIAIDSAVFPIGTSGRQLDVLARNALWKDGLNYLHGTGHGFGSFLNVHEGPHSFSSDVALVPGHVITNEPGFYNDGKWGIRIESALLVKKVDTKYSFQGDVWLGFERLTLVPIQTKMVKEGMLTKEEATWLKEHNKRCYIELESLLRDDKRALKWLKREAERGIGLAGPVSVPLPGVNQAGIHIEWD</sequence>
<evidence type="ECO:0000256" key="3">
    <source>
        <dbReference type="ARBA" id="ARBA00022723"/>
    </source>
</evidence>
<evidence type="ECO:0000256" key="1">
    <source>
        <dbReference type="ARBA" id="ARBA00001936"/>
    </source>
</evidence>
<keyword evidence="3" id="KW-0479">Metal-binding</keyword>
<feature type="region of interest" description="Disordered" evidence="6">
    <location>
        <begin position="227"/>
        <end position="342"/>
    </location>
</feature>
<dbReference type="GO" id="GO:0005737">
    <property type="term" value="C:cytoplasm"/>
    <property type="evidence" value="ECO:0007669"/>
    <property type="project" value="UniProtKB-ARBA"/>
</dbReference>
<dbReference type="CDD" id="cd01085">
    <property type="entry name" value="APP"/>
    <property type="match status" value="1"/>
</dbReference>
<feature type="region of interest" description="Disordered" evidence="6">
    <location>
        <begin position="1"/>
        <end position="25"/>
    </location>
</feature>
<evidence type="ECO:0000259" key="8">
    <source>
        <dbReference type="Pfam" id="PF01321"/>
    </source>
</evidence>
<keyword evidence="4" id="KW-0378">Hydrolase</keyword>
<feature type="domain" description="Peptidase M24 C-terminal" evidence="9">
    <location>
        <begin position="1008"/>
        <end position="1067"/>
    </location>
</feature>
<dbReference type="Gene3D" id="3.40.350.10">
    <property type="entry name" value="Creatinase/prolidase N-terminal domain"/>
    <property type="match status" value="2"/>
</dbReference>
<dbReference type="InterPro" id="IPR050422">
    <property type="entry name" value="X-Pro_aminopeptidase_P"/>
</dbReference>
<comment type="similarity">
    <text evidence="2">Belongs to the peptidase M24B family.</text>
</comment>
<dbReference type="InterPro" id="IPR032416">
    <property type="entry name" value="Peptidase_M24_C"/>
</dbReference>
<evidence type="ECO:0000313" key="11">
    <source>
        <dbReference type="Proteomes" id="UP000217199"/>
    </source>
</evidence>
<feature type="compositionally biased region" description="Low complexity" evidence="6">
    <location>
        <begin position="675"/>
        <end position="693"/>
    </location>
</feature>
<dbReference type="SUPFAM" id="SSF53092">
    <property type="entry name" value="Creatinase/prolidase N-terminal domain"/>
    <property type="match status" value="1"/>
</dbReference>
<feature type="compositionally biased region" description="Low complexity" evidence="6">
    <location>
        <begin position="49"/>
        <end position="75"/>
    </location>
</feature>
<keyword evidence="10" id="KW-0645">Protease</keyword>